<organism evidence="1 2">
    <name type="scientific">Nocardiopsis sinuspersici</name>
    <dbReference type="NCBI Taxonomy" id="501010"/>
    <lineage>
        <taxon>Bacteria</taxon>
        <taxon>Bacillati</taxon>
        <taxon>Actinomycetota</taxon>
        <taxon>Actinomycetes</taxon>
        <taxon>Streptosporangiales</taxon>
        <taxon>Nocardiopsidaceae</taxon>
        <taxon>Nocardiopsis</taxon>
    </lineage>
</organism>
<accession>A0A7Z0BJ76</accession>
<name>A0A7Z0BJ76_9ACTN</name>
<evidence type="ECO:0008006" key="3">
    <source>
        <dbReference type="Google" id="ProtNLM"/>
    </source>
</evidence>
<protein>
    <recommendedName>
        <fullName evidence="3">Phosphotransacetylase</fullName>
    </recommendedName>
</protein>
<dbReference type="Pfam" id="PF20544">
    <property type="entry name" value="DUF6758"/>
    <property type="match status" value="1"/>
</dbReference>
<dbReference type="Proteomes" id="UP000584931">
    <property type="component" value="Unassembled WGS sequence"/>
</dbReference>
<dbReference type="AlphaFoldDB" id="A0A7Z0BJ76"/>
<reference evidence="1 2" key="1">
    <citation type="submission" date="2020-07" db="EMBL/GenBank/DDBJ databases">
        <title>Sequencing the genomes of 1000 actinobacteria strains.</title>
        <authorList>
            <person name="Klenk H.-P."/>
        </authorList>
    </citation>
    <scope>NUCLEOTIDE SEQUENCE [LARGE SCALE GENOMIC DNA]</scope>
    <source>
        <strain evidence="1 2">DSM 45278</strain>
    </source>
</reference>
<sequence length="224" mass="23557">MSSMKSEPTCPRCGRAVQPPGLWTSAWQCDVHGPVVPLQPVRAPGTAALEVLLPQAHVPVWIPWPLPTNWVVTGFAECGDERSGVLATAVALSGPDPLGGVGEAVIVAEDPGVGLGARLAGLEGPDPGDGFDSSAADAKVRFDGHEIALWNLDVGRDRAVYTGEALAHWVWLVFAAADTGMLMCEINALRDLRDIRDGGVALEPPFGAPSPFLVRSLAPRDETD</sequence>
<gene>
    <name evidence="1" type="ORF">HNR06_001384</name>
</gene>
<dbReference type="InterPro" id="IPR046646">
    <property type="entry name" value="DUF6758"/>
</dbReference>
<comment type="caution">
    <text evidence="1">The sequence shown here is derived from an EMBL/GenBank/DDBJ whole genome shotgun (WGS) entry which is preliminary data.</text>
</comment>
<dbReference type="EMBL" id="JACCHL010000001">
    <property type="protein sequence ID" value="NYH51795.1"/>
    <property type="molecule type" value="Genomic_DNA"/>
</dbReference>
<evidence type="ECO:0000313" key="2">
    <source>
        <dbReference type="Proteomes" id="UP000584931"/>
    </source>
</evidence>
<evidence type="ECO:0000313" key="1">
    <source>
        <dbReference type="EMBL" id="NYH51795.1"/>
    </source>
</evidence>
<proteinExistence type="predicted"/>